<dbReference type="EMBL" id="CP016808">
    <property type="protein sequence ID" value="ANY68598.1"/>
    <property type="molecule type" value="Genomic_DNA"/>
</dbReference>
<keyword evidence="1" id="KW-0812">Transmembrane</keyword>
<sequence length="397" mass="44474">MKLKWSDWVIGVVTVTIRGGQPEQLVNRALEGGLKLASIGWTGDGKLQFDVPLSGYFRLKPFLKETGCRAHVVKRQGMPFWLARLEKRKFFIAGIALFFIGIYLLSSLIWSVEVKGNVKLTEEEIVEAARQEGIFPLQWSFRLADTDIISKRLVNKLPKATWIGVEKRGTRIIIQVAETTEPDHRELENPRHLIASADAVITEIYTERGRAVVKKNAKVRKGQTLISGTLGGGAYMRSVVAKGSVRGLVWYEFNIASPMSQQVKAYTGEKKEKWYVVIGGRALQVSGYGKNPYEQSETIVEEDKANFKSISLPFGRMKQTIMEVHMEELKLSADEARAGGILQAKASVMTKAGSDAVIRDEIVLHEKTENGKVYMKVLFEVEQSIVKEMPLVQMQGD</sequence>
<evidence type="ECO:0000313" key="2">
    <source>
        <dbReference type="EMBL" id="ANY68598.1"/>
    </source>
</evidence>
<protein>
    <submittedName>
        <fullName evidence="2">Sporulation protein YqfD</fullName>
    </submittedName>
</protein>
<dbReference type="NCBIfam" id="TIGR02876">
    <property type="entry name" value="spore_yqfD"/>
    <property type="match status" value="1"/>
</dbReference>
<dbReference type="PIRSF" id="PIRSF029895">
    <property type="entry name" value="SpoIV"/>
    <property type="match status" value="1"/>
</dbReference>
<organism evidence="2">
    <name type="scientific">Paenibacillus sp. BIHB 4019</name>
    <dbReference type="NCBI Taxonomy" id="1870819"/>
    <lineage>
        <taxon>Bacteria</taxon>
        <taxon>Bacillati</taxon>
        <taxon>Bacillota</taxon>
        <taxon>Bacilli</taxon>
        <taxon>Bacillales</taxon>
        <taxon>Paenibacillaceae</taxon>
        <taxon>Paenibacillus</taxon>
    </lineage>
</organism>
<reference evidence="2" key="1">
    <citation type="submission" date="2016-08" db="EMBL/GenBank/DDBJ databases">
        <title>Complete Genome Seqeunce of Paenibacillus sp. BIHB 4019 from tea rhizoplane.</title>
        <authorList>
            <person name="Thakur R."/>
            <person name="Swarnkar M.K."/>
            <person name="Gulati A."/>
        </authorList>
    </citation>
    <scope>NUCLEOTIDE SEQUENCE [LARGE SCALE GENOMIC DNA]</scope>
    <source>
        <strain evidence="2">BIHB4019</strain>
    </source>
</reference>
<dbReference type="AlphaFoldDB" id="A0A1B2DLK4"/>
<keyword evidence="1" id="KW-0472">Membrane</keyword>
<feature type="transmembrane region" description="Helical" evidence="1">
    <location>
        <begin position="90"/>
        <end position="110"/>
    </location>
</feature>
<keyword evidence="1" id="KW-1133">Transmembrane helix</keyword>
<dbReference type="Pfam" id="PF06898">
    <property type="entry name" value="YqfD"/>
    <property type="match status" value="1"/>
</dbReference>
<dbReference type="RefSeq" id="WP_099519710.1">
    <property type="nucleotide sequence ID" value="NZ_CP016808.1"/>
</dbReference>
<accession>A0A1B2DLK4</accession>
<evidence type="ECO:0000256" key="1">
    <source>
        <dbReference type="SAM" id="Phobius"/>
    </source>
</evidence>
<name>A0A1B2DLK4_9BACL</name>
<dbReference type="InterPro" id="IPR010690">
    <property type="entry name" value="YqfD"/>
</dbReference>
<gene>
    <name evidence="2" type="ORF">BBD42_20560</name>
</gene>
<proteinExistence type="predicted"/>